<evidence type="ECO:0000313" key="1">
    <source>
        <dbReference type="EMBL" id="RMZ68678.1"/>
    </source>
</evidence>
<keyword evidence="2" id="KW-1185">Reference proteome</keyword>
<sequence length="55" mass="5655">MSANTWGVDQGVKDSAAVTGDVVVRGKHGLIRMLVCVGTGTPGSRTALHPPSIRP</sequence>
<dbReference type="AlphaFoldDB" id="A0A3M7M2J6"/>
<accession>A0A3M7M2J6</accession>
<name>A0A3M7M2J6_9PLEO</name>
<evidence type="ECO:0000313" key="2">
    <source>
        <dbReference type="Proteomes" id="UP000265663"/>
    </source>
</evidence>
<reference evidence="1 2" key="1">
    <citation type="journal article" date="2014" name="PLoS ONE">
        <title>De novo Genome Assembly of the Fungal Plant Pathogen Pyrenophora semeniperda.</title>
        <authorList>
            <person name="Soliai M.M."/>
            <person name="Meyer S.E."/>
            <person name="Udall J.A."/>
            <person name="Elzinga D.E."/>
            <person name="Hermansen R.A."/>
            <person name="Bodily P.M."/>
            <person name="Hart A.A."/>
            <person name="Coleman C.E."/>
        </authorList>
    </citation>
    <scope>NUCLEOTIDE SEQUENCE [LARGE SCALE GENOMIC DNA]</scope>
    <source>
        <strain evidence="1 2">CCB06</strain>
        <tissue evidence="1">Mycelium</tissue>
    </source>
</reference>
<protein>
    <submittedName>
        <fullName evidence="1">Uncharacterized protein</fullName>
    </submittedName>
</protein>
<dbReference type="Proteomes" id="UP000265663">
    <property type="component" value="Unassembled WGS sequence"/>
</dbReference>
<proteinExistence type="predicted"/>
<organism evidence="1 2">
    <name type="scientific">Pyrenophora seminiperda CCB06</name>
    <dbReference type="NCBI Taxonomy" id="1302712"/>
    <lineage>
        <taxon>Eukaryota</taxon>
        <taxon>Fungi</taxon>
        <taxon>Dikarya</taxon>
        <taxon>Ascomycota</taxon>
        <taxon>Pezizomycotina</taxon>
        <taxon>Dothideomycetes</taxon>
        <taxon>Pleosporomycetidae</taxon>
        <taxon>Pleosporales</taxon>
        <taxon>Pleosporineae</taxon>
        <taxon>Pleosporaceae</taxon>
        <taxon>Pyrenophora</taxon>
    </lineage>
</organism>
<dbReference type="EMBL" id="KE747817">
    <property type="protein sequence ID" value="RMZ68678.1"/>
    <property type="molecule type" value="Genomic_DNA"/>
</dbReference>
<gene>
    <name evidence="1" type="ORF">GMOD_00002467</name>
</gene>